<keyword evidence="1" id="KW-0472">Membrane</keyword>
<dbReference type="RefSeq" id="WP_222547202.1">
    <property type="nucleotide sequence ID" value="NZ_BAPW01000023.1"/>
</dbReference>
<gene>
    <name evidence="2" type="ORF">NF685_05685</name>
</gene>
<dbReference type="Proteomes" id="UP001523401">
    <property type="component" value="Unassembled WGS sequence"/>
</dbReference>
<keyword evidence="1" id="KW-0812">Transmembrane</keyword>
<keyword evidence="1" id="KW-1133">Transmembrane helix</keyword>
<accession>A0ABT1CH51</accession>
<keyword evidence="3" id="KW-1185">Reference proteome</keyword>
<comment type="caution">
    <text evidence="2">The sequence shown here is derived from an EMBL/GenBank/DDBJ whole genome shotgun (WGS) entry which is preliminary data.</text>
</comment>
<proteinExistence type="predicted"/>
<reference evidence="2 3" key="1">
    <citation type="submission" date="2022-06" db="EMBL/GenBank/DDBJ databases">
        <title>Whole-genome of Asaia lannensis strain LMG 27011T.</title>
        <authorList>
            <person name="Sombolestani A."/>
        </authorList>
    </citation>
    <scope>NUCLEOTIDE SEQUENCE [LARGE SCALE GENOMIC DNA]</scope>
    <source>
        <strain evidence="2 3">NBRC 102526</strain>
    </source>
</reference>
<evidence type="ECO:0000313" key="3">
    <source>
        <dbReference type="Proteomes" id="UP001523401"/>
    </source>
</evidence>
<name>A0ABT1CH51_9PROT</name>
<sequence>MFKNTILIIAALGLWTASTALTTFGIPGVAALSDALDVGGEALFAAGLLYIFIRQAVITHQRHGHATSSLDHQR</sequence>
<organism evidence="2 3">
    <name type="scientific">Asaia lannensis NBRC 102526</name>
    <dbReference type="NCBI Taxonomy" id="1307926"/>
    <lineage>
        <taxon>Bacteria</taxon>
        <taxon>Pseudomonadati</taxon>
        <taxon>Pseudomonadota</taxon>
        <taxon>Alphaproteobacteria</taxon>
        <taxon>Acetobacterales</taxon>
        <taxon>Acetobacteraceae</taxon>
        <taxon>Asaia</taxon>
    </lineage>
</organism>
<protein>
    <submittedName>
        <fullName evidence="2">Uncharacterized protein</fullName>
    </submittedName>
</protein>
<evidence type="ECO:0000256" key="1">
    <source>
        <dbReference type="SAM" id="Phobius"/>
    </source>
</evidence>
<feature type="transmembrane region" description="Helical" evidence="1">
    <location>
        <begin position="35"/>
        <end position="53"/>
    </location>
</feature>
<evidence type="ECO:0000313" key="2">
    <source>
        <dbReference type="EMBL" id="MCO6159523.1"/>
    </source>
</evidence>
<dbReference type="EMBL" id="JAMXQU010000003">
    <property type="protein sequence ID" value="MCO6159523.1"/>
    <property type="molecule type" value="Genomic_DNA"/>
</dbReference>